<sequence>MEKIAWSKLIRRTHMHLAFFLTPWMVVYALSSFIFSHHALFSGGKTLAQFEKVEALPYEAVFSDGIEPRVYMCWKLLATCKAGLATFLLLVFTI</sequence>
<keyword evidence="1" id="KW-0812">Transmembrane</keyword>
<name>A0A381YYE0_9ZZZZ</name>
<evidence type="ECO:0000256" key="1">
    <source>
        <dbReference type="SAM" id="Phobius"/>
    </source>
</evidence>
<protein>
    <submittedName>
        <fullName evidence="2">Uncharacterized protein</fullName>
    </submittedName>
</protein>
<proteinExistence type="predicted"/>
<dbReference type="AlphaFoldDB" id="A0A381YYE0"/>
<evidence type="ECO:0000313" key="2">
    <source>
        <dbReference type="EMBL" id="SVA81661.1"/>
    </source>
</evidence>
<dbReference type="EMBL" id="UINC01019298">
    <property type="protein sequence ID" value="SVA81661.1"/>
    <property type="molecule type" value="Genomic_DNA"/>
</dbReference>
<keyword evidence="1" id="KW-1133">Transmembrane helix</keyword>
<gene>
    <name evidence="2" type="ORF">METZ01_LOCUS134515</name>
</gene>
<keyword evidence="1" id="KW-0472">Membrane</keyword>
<organism evidence="2">
    <name type="scientific">marine metagenome</name>
    <dbReference type="NCBI Taxonomy" id="408172"/>
    <lineage>
        <taxon>unclassified sequences</taxon>
        <taxon>metagenomes</taxon>
        <taxon>ecological metagenomes</taxon>
    </lineage>
</organism>
<feature type="transmembrane region" description="Helical" evidence="1">
    <location>
        <begin position="72"/>
        <end position="92"/>
    </location>
</feature>
<accession>A0A381YYE0</accession>
<reference evidence="2" key="1">
    <citation type="submission" date="2018-05" db="EMBL/GenBank/DDBJ databases">
        <authorList>
            <person name="Lanie J.A."/>
            <person name="Ng W.-L."/>
            <person name="Kazmierczak K.M."/>
            <person name="Andrzejewski T.M."/>
            <person name="Davidsen T.M."/>
            <person name="Wayne K.J."/>
            <person name="Tettelin H."/>
            <person name="Glass J.I."/>
            <person name="Rusch D."/>
            <person name="Podicherti R."/>
            <person name="Tsui H.-C.T."/>
            <person name="Winkler M.E."/>
        </authorList>
    </citation>
    <scope>NUCLEOTIDE SEQUENCE</scope>
</reference>